<gene>
    <name evidence="4" type="ORF">AB675_9176</name>
</gene>
<reference evidence="4 5" key="1">
    <citation type="submission" date="2015-06" db="EMBL/GenBank/DDBJ databases">
        <title>Draft genome of the ant-associated black yeast Phialophora attae CBS 131958.</title>
        <authorList>
            <person name="Moreno L.F."/>
            <person name="Stielow B.J."/>
            <person name="de Hoog S."/>
            <person name="Vicente V.A."/>
            <person name="Weiss V.A."/>
            <person name="de Vries M."/>
            <person name="Cruz L.M."/>
            <person name="Souza E.M."/>
        </authorList>
    </citation>
    <scope>NUCLEOTIDE SEQUENCE [LARGE SCALE GENOMIC DNA]</scope>
    <source>
        <strain evidence="4 5">CBS 131958</strain>
    </source>
</reference>
<evidence type="ECO:0000256" key="2">
    <source>
        <dbReference type="ARBA" id="ARBA00038334"/>
    </source>
</evidence>
<dbReference type="GO" id="GO:0016787">
    <property type="term" value="F:hydrolase activity"/>
    <property type="evidence" value="ECO:0007669"/>
    <property type="project" value="UniProtKB-KW"/>
</dbReference>
<evidence type="ECO:0000313" key="4">
    <source>
        <dbReference type="EMBL" id="KPI41546.1"/>
    </source>
</evidence>
<organism evidence="4 5">
    <name type="scientific">Cyphellophora attinorum</name>
    <dbReference type="NCBI Taxonomy" id="1664694"/>
    <lineage>
        <taxon>Eukaryota</taxon>
        <taxon>Fungi</taxon>
        <taxon>Dikarya</taxon>
        <taxon>Ascomycota</taxon>
        <taxon>Pezizomycotina</taxon>
        <taxon>Eurotiomycetes</taxon>
        <taxon>Chaetothyriomycetidae</taxon>
        <taxon>Chaetothyriales</taxon>
        <taxon>Cyphellophoraceae</taxon>
        <taxon>Cyphellophora</taxon>
    </lineage>
</organism>
<evidence type="ECO:0000259" key="3">
    <source>
        <dbReference type="Pfam" id="PF00561"/>
    </source>
</evidence>
<comment type="caution">
    <text evidence="4">The sequence shown here is derived from an EMBL/GenBank/DDBJ whole genome shotgun (WGS) entry which is preliminary data.</text>
</comment>
<proteinExistence type="inferred from homology"/>
<dbReference type="VEuPathDB" id="FungiDB:AB675_9176"/>
<evidence type="ECO:0000256" key="1">
    <source>
        <dbReference type="ARBA" id="ARBA00022801"/>
    </source>
</evidence>
<dbReference type="PANTHER" id="PTHR43329">
    <property type="entry name" value="EPOXIDE HYDROLASE"/>
    <property type="match status" value="1"/>
</dbReference>
<dbReference type="AlphaFoldDB" id="A0A0N1HCJ3"/>
<dbReference type="Proteomes" id="UP000038010">
    <property type="component" value="Unassembled WGS sequence"/>
</dbReference>
<accession>A0A0N1HCJ3</accession>
<keyword evidence="1" id="KW-0378">Hydrolase</keyword>
<comment type="similarity">
    <text evidence="2">Belongs to the AB hydrolase superfamily. Epoxide hydrolase family.</text>
</comment>
<dbReference type="STRING" id="1664694.A0A0N1HCJ3"/>
<keyword evidence="5" id="KW-1185">Reference proteome</keyword>
<sequence>MAPSQAMRVLLGLGASALALWTYVLLFVLSIRSGSFFRKPSEKETNELAIARDRLWNLTKSPLPGFFHHFYRLHNGPLKDLDLQLHYVANQEPRTQSGNLVILIHGFPDSYAMWNHLLQEPSIPIEEATYVAVDLPGYGGSDSLPKSDTMVLEALAEFIVAMREMFLKDDRTQNTYVVAHDWGGVLANRLAADAAVLADRFIIVNGPSSDLMRANGTQIFESSRKIFKQFRQAPWTNFGCLTKSIKTVSPVLRQLLMSGYIFAFNLPAFMVKYLGTGGNMAFIRGVNAIQLREKKPSLFKPEGLATILGPSVAECEATSSNGVNGANAKVYGPTVVQRAKSPGTHFLSMTSYYRDGPASKPWHKSLELIADLHAIDSAASESSSPARRRSSSSTSSALFTPQVRGMLHAPTTVIWGEKDVALGRQLCLDGLDGLLPKDSEVILLPRSGHWTPLEPQSRAAIAKVVGMYAIEKNNMLTGKPMTQHAAHVYEGATQMVKK</sequence>
<dbReference type="InterPro" id="IPR000073">
    <property type="entry name" value="AB_hydrolase_1"/>
</dbReference>
<dbReference type="Gene3D" id="3.40.50.1820">
    <property type="entry name" value="alpha/beta hydrolase"/>
    <property type="match status" value="1"/>
</dbReference>
<feature type="domain" description="AB hydrolase-1" evidence="3">
    <location>
        <begin position="100"/>
        <end position="215"/>
    </location>
</feature>
<dbReference type="InterPro" id="IPR029058">
    <property type="entry name" value="AB_hydrolase_fold"/>
</dbReference>
<dbReference type="OrthoDB" id="6431331at2759"/>
<protein>
    <recommendedName>
        <fullName evidence="3">AB hydrolase-1 domain-containing protein</fullName>
    </recommendedName>
</protein>
<dbReference type="Pfam" id="PF00561">
    <property type="entry name" value="Abhydrolase_1"/>
    <property type="match status" value="1"/>
</dbReference>
<dbReference type="PRINTS" id="PR00412">
    <property type="entry name" value="EPOXHYDRLASE"/>
</dbReference>
<name>A0A0N1HCJ3_9EURO</name>
<dbReference type="SUPFAM" id="SSF53474">
    <property type="entry name" value="alpha/beta-Hydrolases"/>
    <property type="match status" value="1"/>
</dbReference>
<dbReference type="RefSeq" id="XP_018001509.1">
    <property type="nucleotide sequence ID" value="XM_018149687.1"/>
</dbReference>
<evidence type="ECO:0000313" key="5">
    <source>
        <dbReference type="Proteomes" id="UP000038010"/>
    </source>
</evidence>
<dbReference type="EMBL" id="LFJN01000009">
    <property type="protein sequence ID" value="KPI41546.1"/>
    <property type="molecule type" value="Genomic_DNA"/>
</dbReference>
<dbReference type="InterPro" id="IPR000639">
    <property type="entry name" value="Epox_hydrolase-like"/>
</dbReference>
<dbReference type="GeneID" id="28741567"/>